<keyword evidence="5 10" id="KW-0819">tRNA processing</keyword>
<dbReference type="Gene3D" id="1.10.20.140">
    <property type="match status" value="1"/>
</dbReference>
<name>A0A558CUL6_9GAMM</name>
<evidence type="ECO:0000256" key="10">
    <source>
        <dbReference type="HAMAP-Rule" id="MF_00185"/>
    </source>
</evidence>
<evidence type="ECO:0000313" key="15">
    <source>
        <dbReference type="Proteomes" id="UP000317355"/>
    </source>
</evidence>
<evidence type="ECO:0000256" key="4">
    <source>
        <dbReference type="ARBA" id="ARBA00022679"/>
    </source>
</evidence>
<evidence type="ECO:0000256" key="5">
    <source>
        <dbReference type="ARBA" id="ARBA00022694"/>
    </source>
</evidence>
<feature type="site" description="Interaction with substrate tRNA" evidence="10">
    <location>
        <position position="108"/>
    </location>
</feature>
<evidence type="ECO:0000256" key="11">
    <source>
        <dbReference type="RuleBase" id="RU003783"/>
    </source>
</evidence>
<feature type="site" description="Interaction with substrate tRNA" evidence="10">
    <location>
        <position position="130"/>
    </location>
</feature>
<keyword evidence="8 10" id="KW-0460">Magnesium</keyword>
<dbReference type="PANTHER" id="PTHR11088">
    <property type="entry name" value="TRNA DIMETHYLALLYLTRANSFERASE"/>
    <property type="match status" value="1"/>
</dbReference>
<dbReference type="InterPro" id="IPR039657">
    <property type="entry name" value="Dimethylallyltransferase"/>
</dbReference>
<dbReference type="GO" id="GO:0005524">
    <property type="term" value="F:ATP binding"/>
    <property type="evidence" value="ECO:0007669"/>
    <property type="project" value="UniProtKB-UniRule"/>
</dbReference>
<dbReference type="STRING" id="1543721.AAY24_05220"/>
<dbReference type="EC" id="2.5.1.75" evidence="10"/>
<evidence type="ECO:0000256" key="8">
    <source>
        <dbReference type="ARBA" id="ARBA00022842"/>
    </source>
</evidence>
<dbReference type="EMBL" id="VMRY01000070">
    <property type="protein sequence ID" value="TVT52433.1"/>
    <property type="molecule type" value="Genomic_DNA"/>
</dbReference>
<dbReference type="InterPro" id="IPR018022">
    <property type="entry name" value="IPT"/>
</dbReference>
<dbReference type="Gene3D" id="3.40.50.300">
    <property type="entry name" value="P-loop containing nucleotide triphosphate hydrolases"/>
    <property type="match status" value="1"/>
</dbReference>
<dbReference type="Proteomes" id="UP000317355">
    <property type="component" value="Unassembled WGS sequence"/>
</dbReference>
<evidence type="ECO:0000256" key="6">
    <source>
        <dbReference type="ARBA" id="ARBA00022741"/>
    </source>
</evidence>
<comment type="function">
    <text evidence="2 10 12">Catalyzes the transfer of a dimethylallyl group onto the adenine at position 37 in tRNAs that read codons beginning with uridine, leading to the formation of N6-(dimethylallyl)adenosine (i(6)A).</text>
</comment>
<dbReference type="GO" id="GO:0052381">
    <property type="term" value="F:tRNA dimethylallyltransferase activity"/>
    <property type="evidence" value="ECO:0007669"/>
    <property type="project" value="UniProtKB-UniRule"/>
</dbReference>
<evidence type="ECO:0000256" key="9">
    <source>
        <dbReference type="ARBA" id="ARBA00049563"/>
    </source>
</evidence>
<comment type="catalytic activity">
    <reaction evidence="9 10 11">
        <text>adenosine(37) in tRNA + dimethylallyl diphosphate = N(6)-dimethylallyladenosine(37) in tRNA + diphosphate</text>
        <dbReference type="Rhea" id="RHEA:26482"/>
        <dbReference type="Rhea" id="RHEA-COMP:10162"/>
        <dbReference type="Rhea" id="RHEA-COMP:10375"/>
        <dbReference type="ChEBI" id="CHEBI:33019"/>
        <dbReference type="ChEBI" id="CHEBI:57623"/>
        <dbReference type="ChEBI" id="CHEBI:74411"/>
        <dbReference type="ChEBI" id="CHEBI:74415"/>
        <dbReference type="EC" id="2.5.1.75"/>
    </reaction>
</comment>
<comment type="cofactor">
    <cofactor evidence="1 10">
        <name>Mg(2+)</name>
        <dbReference type="ChEBI" id="CHEBI:18420"/>
    </cofactor>
</comment>
<dbReference type="InterPro" id="IPR027417">
    <property type="entry name" value="P-loop_NTPase"/>
</dbReference>
<feature type="region of interest" description="Interaction with substrate tRNA" evidence="10">
    <location>
        <begin position="166"/>
        <end position="170"/>
    </location>
</feature>
<dbReference type="FunFam" id="1.10.20.140:FF:000001">
    <property type="entry name" value="tRNA dimethylallyltransferase"/>
    <property type="match status" value="1"/>
</dbReference>
<evidence type="ECO:0000313" key="14">
    <source>
        <dbReference type="EMBL" id="TVT52433.1"/>
    </source>
</evidence>
<dbReference type="SUPFAM" id="SSF52540">
    <property type="entry name" value="P-loop containing nucleoside triphosphate hydrolases"/>
    <property type="match status" value="2"/>
</dbReference>
<evidence type="ECO:0000256" key="1">
    <source>
        <dbReference type="ARBA" id="ARBA00001946"/>
    </source>
</evidence>
<dbReference type="NCBIfam" id="TIGR00174">
    <property type="entry name" value="miaA"/>
    <property type="match status" value="1"/>
</dbReference>
<organism evidence="14 15">
    <name type="scientific">Sedimenticola thiotaurini</name>
    <dbReference type="NCBI Taxonomy" id="1543721"/>
    <lineage>
        <taxon>Bacteria</taxon>
        <taxon>Pseudomonadati</taxon>
        <taxon>Pseudomonadota</taxon>
        <taxon>Gammaproteobacteria</taxon>
        <taxon>Chromatiales</taxon>
        <taxon>Sedimenticolaceae</taxon>
        <taxon>Sedimenticola</taxon>
    </lineage>
</organism>
<keyword evidence="4 10" id="KW-0808">Transferase</keyword>
<evidence type="ECO:0000256" key="3">
    <source>
        <dbReference type="ARBA" id="ARBA00005842"/>
    </source>
</evidence>
<evidence type="ECO:0000256" key="2">
    <source>
        <dbReference type="ARBA" id="ARBA00003213"/>
    </source>
</evidence>
<evidence type="ECO:0000256" key="13">
    <source>
        <dbReference type="RuleBase" id="RU003785"/>
    </source>
</evidence>
<feature type="region of interest" description="Interaction with substrate tRNA" evidence="10">
    <location>
        <begin position="42"/>
        <end position="45"/>
    </location>
</feature>
<feature type="binding site" evidence="10">
    <location>
        <begin position="17"/>
        <end position="24"/>
    </location>
    <ligand>
        <name>ATP</name>
        <dbReference type="ChEBI" id="CHEBI:30616"/>
    </ligand>
</feature>
<sequence length="318" mass="36058">MDKQSDKKLPPAIFLMGPTASGKTALAIDLVQQLPCDIISVDSALVYRGMNIGTAKPDASELALAPHRLIDICDPAEAYSAARFSEDARKEMAEITQAGRIPLLVGGTMLYFRALEFGLSTLPEADPEVRDQLEQEANQIGWEQMHLQLSKVDPEAGARIHPNDPQRIQRALEVYRLSGQPMSKLQRQAEGYHFPYSPIRVARAPLDRALLHRRIAERFDVMLKQGFESEVRQLLERGDLAPETPSMRSVGYRQMIRYILGEWSREEMIERGIIATRQLAKRQYTWLRSYPGVHWLDEESGDILQQALKIIRRDLTLG</sequence>
<gene>
    <name evidence="10 14" type="primary">miaA</name>
    <name evidence="14" type="ORF">FHK82_13810</name>
</gene>
<dbReference type="GO" id="GO:0006400">
    <property type="term" value="P:tRNA modification"/>
    <property type="evidence" value="ECO:0007669"/>
    <property type="project" value="TreeGrafter"/>
</dbReference>
<protein>
    <recommendedName>
        <fullName evidence="10">tRNA dimethylallyltransferase</fullName>
        <ecNumber evidence="10">2.5.1.75</ecNumber>
    </recommendedName>
    <alternativeName>
        <fullName evidence="10">Dimethylallyl diphosphate:tRNA dimethylallyltransferase</fullName>
        <shortName evidence="10">DMAPP:tRNA dimethylallyltransferase</shortName>
        <shortName evidence="10">DMATase</shortName>
    </alternativeName>
    <alternativeName>
        <fullName evidence="10">Isopentenyl-diphosphate:tRNA isopentenyltransferase</fullName>
        <shortName evidence="10">IPP transferase</shortName>
        <shortName evidence="10">IPPT</shortName>
        <shortName evidence="10">IPTase</shortName>
    </alternativeName>
</protein>
<feature type="binding site" evidence="10">
    <location>
        <begin position="19"/>
        <end position="24"/>
    </location>
    <ligand>
        <name>substrate</name>
    </ligand>
</feature>
<keyword evidence="7 10" id="KW-0067">ATP-binding</keyword>
<dbReference type="AlphaFoldDB" id="A0A558CUL6"/>
<comment type="subunit">
    <text evidence="10">Monomer.</text>
</comment>
<reference evidence="14 15" key="1">
    <citation type="submission" date="2019-07" db="EMBL/GenBank/DDBJ databases">
        <title>The pathways for chlorine oxyanion respiration interact through the shared metabolite chlorate.</title>
        <authorList>
            <person name="Barnum T.P."/>
            <person name="Cheng Y."/>
            <person name="Hill K.A."/>
            <person name="Lucas L.N."/>
            <person name="Carlson H.K."/>
            <person name="Coates J.D."/>
        </authorList>
    </citation>
    <scope>NUCLEOTIDE SEQUENCE [LARGE SCALE GENOMIC DNA]</scope>
    <source>
        <strain evidence="14">BK-3</strain>
    </source>
</reference>
<evidence type="ECO:0000256" key="7">
    <source>
        <dbReference type="ARBA" id="ARBA00022840"/>
    </source>
</evidence>
<dbReference type="PANTHER" id="PTHR11088:SF60">
    <property type="entry name" value="TRNA DIMETHYLALLYLTRANSFERASE"/>
    <property type="match status" value="1"/>
</dbReference>
<dbReference type="Pfam" id="PF01715">
    <property type="entry name" value="IPPT"/>
    <property type="match status" value="1"/>
</dbReference>
<comment type="caution">
    <text evidence="14">The sequence shown here is derived from an EMBL/GenBank/DDBJ whole genome shotgun (WGS) entry which is preliminary data.</text>
</comment>
<dbReference type="HAMAP" id="MF_00185">
    <property type="entry name" value="IPP_trans"/>
    <property type="match status" value="1"/>
</dbReference>
<accession>A0A558CUL6</accession>
<comment type="caution">
    <text evidence="10">Lacks conserved residue(s) required for the propagation of feature annotation.</text>
</comment>
<proteinExistence type="inferred from homology"/>
<evidence type="ECO:0000256" key="12">
    <source>
        <dbReference type="RuleBase" id="RU003784"/>
    </source>
</evidence>
<keyword evidence="6 10" id="KW-0547">Nucleotide-binding</keyword>
<comment type="similarity">
    <text evidence="3 10 13">Belongs to the IPP transferase family.</text>
</comment>